<name>A0A137PBY0_CONC2</name>
<reference evidence="9 10" key="1">
    <citation type="journal article" date="2015" name="Genome Biol. Evol.">
        <title>Phylogenomic analyses indicate that early fungi evolved digesting cell walls of algal ancestors of land plants.</title>
        <authorList>
            <person name="Chang Y."/>
            <person name="Wang S."/>
            <person name="Sekimoto S."/>
            <person name="Aerts A.L."/>
            <person name="Choi C."/>
            <person name="Clum A."/>
            <person name="LaButti K.M."/>
            <person name="Lindquist E.A."/>
            <person name="Yee Ngan C."/>
            <person name="Ohm R.A."/>
            <person name="Salamov A.A."/>
            <person name="Grigoriev I.V."/>
            <person name="Spatafora J.W."/>
            <person name="Berbee M.L."/>
        </authorList>
    </citation>
    <scope>NUCLEOTIDE SEQUENCE [LARGE SCALE GENOMIC DNA]</scope>
    <source>
        <strain evidence="9 10">NRRL 28638</strain>
    </source>
</reference>
<keyword evidence="4 6" id="KW-0862">Zinc</keyword>
<organism evidence="9 10">
    <name type="scientific">Conidiobolus coronatus (strain ATCC 28846 / CBS 209.66 / NRRL 28638)</name>
    <name type="common">Delacroixia coronata</name>
    <dbReference type="NCBI Taxonomy" id="796925"/>
    <lineage>
        <taxon>Eukaryota</taxon>
        <taxon>Fungi</taxon>
        <taxon>Fungi incertae sedis</taxon>
        <taxon>Zoopagomycota</taxon>
        <taxon>Entomophthoromycotina</taxon>
        <taxon>Entomophthoromycetes</taxon>
        <taxon>Entomophthorales</taxon>
        <taxon>Ancylistaceae</taxon>
        <taxon>Conidiobolus</taxon>
    </lineage>
</organism>
<accession>A0A137PBY0</accession>
<protein>
    <submittedName>
        <fullName evidence="9">Uncharacterized protein</fullName>
    </submittedName>
</protein>
<dbReference type="Pfam" id="PF01435">
    <property type="entry name" value="Peptidase_M48"/>
    <property type="match status" value="1"/>
</dbReference>
<dbReference type="GO" id="GO:0046872">
    <property type="term" value="F:metal ion binding"/>
    <property type="evidence" value="ECO:0007669"/>
    <property type="project" value="UniProtKB-KW"/>
</dbReference>
<keyword evidence="10" id="KW-1185">Reference proteome</keyword>
<evidence type="ECO:0000256" key="5">
    <source>
        <dbReference type="ARBA" id="ARBA00023049"/>
    </source>
</evidence>
<dbReference type="Pfam" id="PF16491">
    <property type="entry name" value="Peptidase_M48_N"/>
    <property type="match status" value="1"/>
</dbReference>
<dbReference type="GO" id="GO:0004222">
    <property type="term" value="F:metalloendopeptidase activity"/>
    <property type="evidence" value="ECO:0007669"/>
    <property type="project" value="InterPro"/>
</dbReference>
<dbReference type="InterPro" id="IPR032456">
    <property type="entry name" value="Peptidase_M48_N"/>
</dbReference>
<evidence type="ECO:0000256" key="1">
    <source>
        <dbReference type="ARBA" id="ARBA00022670"/>
    </source>
</evidence>
<dbReference type="Gene3D" id="3.30.2010.10">
    <property type="entry name" value="Metalloproteases ('zincins'), catalytic domain"/>
    <property type="match status" value="1"/>
</dbReference>
<keyword evidence="1 6" id="KW-0645">Protease</keyword>
<keyword evidence="3 6" id="KW-0378">Hydrolase</keyword>
<evidence type="ECO:0000256" key="2">
    <source>
        <dbReference type="ARBA" id="ARBA00022723"/>
    </source>
</evidence>
<gene>
    <name evidence="9" type="ORF">CONCODRAFT_77760</name>
</gene>
<dbReference type="AlphaFoldDB" id="A0A137PBY0"/>
<evidence type="ECO:0000313" key="9">
    <source>
        <dbReference type="EMBL" id="KXN72475.1"/>
    </source>
</evidence>
<evidence type="ECO:0000256" key="6">
    <source>
        <dbReference type="RuleBase" id="RU003983"/>
    </source>
</evidence>
<feature type="domain" description="CAAX prenyl protease 1 N-terminal" evidence="8">
    <location>
        <begin position="39"/>
        <end position="185"/>
    </location>
</feature>
<dbReference type="EMBL" id="KQ964452">
    <property type="protein sequence ID" value="KXN72475.1"/>
    <property type="molecule type" value="Genomic_DNA"/>
</dbReference>
<dbReference type="InterPro" id="IPR001915">
    <property type="entry name" value="Peptidase_M48"/>
</dbReference>
<keyword evidence="5 6" id="KW-0482">Metalloprotease</keyword>
<feature type="domain" description="Peptidase M48" evidence="7">
    <location>
        <begin position="208"/>
        <end position="372"/>
    </location>
</feature>
<dbReference type="PANTHER" id="PTHR10120">
    <property type="entry name" value="CAAX PRENYL PROTEASE 1"/>
    <property type="match status" value="1"/>
</dbReference>
<dbReference type="STRING" id="796925.A0A137PBY0"/>
<dbReference type="Proteomes" id="UP000070444">
    <property type="component" value="Unassembled WGS sequence"/>
</dbReference>
<evidence type="ECO:0000259" key="8">
    <source>
        <dbReference type="Pfam" id="PF16491"/>
    </source>
</evidence>
<comment type="similarity">
    <text evidence="6">Belongs to the peptidase M48 family.</text>
</comment>
<proteinExistence type="inferred from homology"/>
<evidence type="ECO:0000256" key="4">
    <source>
        <dbReference type="ARBA" id="ARBA00022833"/>
    </source>
</evidence>
<comment type="cofactor">
    <cofactor evidence="6">
        <name>Zn(2+)</name>
        <dbReference type="ChEBI" id="CHEBI:29105"/>
    </cofactor>
    <text evidence="6">Binds 1 zinc ion per subunit.</text>
</comment>
<dbReference type="GO" id="GO:0006508">
    <property type="term" value="P:proteolysis"/>
    <property type="evidence" value="ECO:0007669"/>
    <property type="project" value="UniProtKB-KW"/>
</dbReference>
<evidence type="ECO:0000313" key="10">
    <source>
        <dbReference type="Proteomes" id="UP000070444"/>
    </source>
</evidence>
<evidence type="ECO:0000256" key="3">
    <source>
        <dbReference type="ARBA" id="ARBA00022801"/>
    </source>
</evidence>
<sequence length="413" mass="47579">MIIELLEYKSTATKVYFGVYALETYLNARQHRKLLETEMPEALEEERQFELGESRYRFIKGAWKVAKNIVFIQYDIYPQIWRYSSDLLVEYFNLGGAQWYTDYFIATAIFPIADAITGLPVMLYDLLVLKRYKIDCSTGCKSIRRPPQANIDLGLSTALDILPQLYLINQGIPNSYLYVWLFRLARNAIGTLLPEIITQSFLKTDLLRDEELITEIEALTKKVDFPLKKILVFQSDVQDSGTPDVYIFENFNAKSIFLSNTFIKKATKEEVCALVSRELGTRRCYYGLKKFLLNEACSLGIVYAFSNVIQNRSFYHQFGFDRMAVIFGATMFKILITPLKPVANSLFNLISRKMHLEANSFAKSHGYSEALKSGLIKSYANRMQNFNDDPLYSIYRSQSMTLAENLQSISKTE</sequence>
<evidence type="ECO:0000259" key="7">
    <source>
        <dbReference type="Pfam" id="PF01435"/>
    </source>
</evidence>
<keyword evidence="2" id="KW-0479">Metal-binding</keyword>
<dbReference type="OrthoDB" id="360839at2759"/>